<comment type="caution">
    <text evidence="2">The sequence shown here is derived from an EMBL/GenBank/DDBJ whole genome shotgun (WGS) entry which is preliminary data.</text>
</comment>
<dbReference type="InterPro" id="IPR008670">
    <property type="entry name" value="CoA_reduct_LuxC"/>
</dbReference>
<proteinExistence type="predicted"/>
<organism evidence="2 3">
    <name type="scientific">Sporofaciens musculi</name>
    <dbReference type="NCBI Taxonomy" id="2681861"/>
    <lineage>
        <taxon>Bacteria</taxon>
        <taxon>Bacillati</taxon>
        <taxon>Bacillota</taxon>
        <taxon>Clostridia</taxon>
        <taxon>Lachnospirales</taxon>
        <taxon>Lachnospiraceae</taxon>
        <taxon>Sporofaciens</taxon>
    </lineage>
</organism>
<reference evidence="2 3" key="1">
    <citation type="submission" date="2019-12" db="EMBL/GenBank/DDBJ databases">
        <title>Sporaefaciens musculi gen. nov., sp. nov., a novel bacterium isolated from the caecum of an obese mouse.</title>
        <authorList>
            <person name="Rasmussen T.S."/>
            <person name="Streidl T."/>
            <person name="Hitch T.C.A."/>
            <person name="Wortmann E."/>
            <person name="Deptula P."/>
            <person name="Hansen M."/>
            <person name="Nielsen D.S."/>
            <person name="Clavel T."/>
            <person name="Vogensen F.K."/>
        </authorList>
    </citation>
    <scope>NUCLEOTIDE SEQUENCE [LARGE SCALE GENOMIC DNA]</scope>
    <source>
        <strain evidence="2 3">WCA-9-b2</strain>
    </source>
</reference>
<dbReference type="Proteomes" id="UP000460412">
    <property type="component" value="Unassembled WGS sequence"/>
</dbReference>
<protein>
    <submittedName>
        <fullName evidence="2">Uncharacterized protein</fullName>
    </submittedName>
</protein>
<dbReference type="AlphaFoldDB" id="A0A7X3SJI6"/>
<keyword evidence="3" id="KW-1185">Reference proteome</keyword>
<evidence type="ECO:0000256" key="1">
    <source>
        <dbReference type="ARBA" id="ARBA00022857"/>
    </source>
</evidence>
<gene>
    <name evidence="2" type="ORF">GN277_13455</name>
</gene>
<dbReference type="RefSeq" id="WP_159751500.1">
    <property type="nucleotide sequence ID" value="NZ_WUQX01000001.1"/>
</dbReference>
<sequence>MQSLGKLAYAIVVWGGDEAIRAVREMADPGTRIISWGHKLSFAYAVHNANEEELRKLAGHICETNQLLCSSCQGIFVDTEDMAVVRALGKRFLALLEEESLKYPELSLEIRGKSGDCSL</sequence>
<evidence type="ECO:0000313" key="3">
    <source>
        <dbReference type="Proteomes" id="UP000460412"/>
    </source>
</evidence>
<evidence type="ECO:0000313" key="2">
    <source>
        <dbReference type="EMBL" id="MXP76361.1"/>
    </source>
</evidence>
<dbReference type="GO" id="GO:0003995">
    <property type="term" value="F:acyl-CoA dehydrogenase activity"/>
    <property type="evidence" value="ECO:0007669"/>
    <property type="project" value="InterPro"/>
</dbReference>
<dbReference type="GO" id="GO:0008218">
    <property type="term" value="P:bioluminescence"/>
    <property type="evidence" value="ECO:0007669"/>
    <property type="project" value="InterPro"/>
</dbReference>
<dbReference type="EMBL" id="WUQX01000001">
    <property type="protein sequence ID" value="MXP76361.1"/>
    <property type="molecule type" value="Genomic_DNA"/>
</dbReference>
<keyword evidence="1" id="KW-0521">NADP</keyword>
<name>A0A7X3SJI6_9FIRM</name>
<accession>A0A7X3SJI6</accession>
<dbReference type="Pfam" id="PF05893">
    <property type="entry name" value="LuxC"/>
    <property type="match status" value="1"/>
</dbReference>